<dbReference type="EMBL" id="CP104003">
    <property type="protein sequence ID" value="UWM54680.1"/>
    <property type="molecule type" value="Genomic_DNA"/>
</dbReference>
<keyword evidence="3" id="KW-1185">Reference proteome</keyword>
<reference evidence="2" key="1">
    <citation type="submission" date="2022-09" db="EMBL/GenBank/DDBJ databases">
        <title>Diverse halophilic archaea isolated from saline environments.</title>
        <authorList>
            <person name="Cui H.-L."/>
        </authorList>
    </citation>
    <scope>NUCLEOTIDE SEQUENCE</scope>
    <source>
        <strain evidence="2">ZS-35-S2</strain>
    </source>
</reference>
<feature type="region of interest" description="Disordered" evidence="1">
    <location>
        <begin position="1"/>
        <end position="41"/>
    </location>
</feature>
<dbReference type="KEGG" id="ssai:N0B31_21505"/>
<dbReference type="AlphaFoldDB" id="A0A9E7R2P8"/>
<name>A0A9E7R2P8_9EURY</name>
<evidence type="ECO:0000313" key="3">
    <source>
        <dbReference type="Proteomes" id="UP001057580"/>
    </source>
</evidence>
<dbReference type="Proteomes" id="UP001057580">
    <property type="component" value="Chromosome"/>
</dbReference>
<evidence type="ECO:0000256" key="1">
    <source>
        <dbReference type="SAM" id="MobiDB-lite"/>
    </source>
</evidence>
<accession>A0A9E7R2P8</accession>
<dbReference type="GeneID" id="74945057"/>
<gene>
    <name evidence="2" type="ORF">N0B31_21505</name>
</gene>
<sequence>MAIDTRAVRPRRRRSGPAAPPDFFERRRLPPSTGGRKAPTRLQTVADRDDAVSLVQAGVPTREVLVPSLTVDGTGYQPHEADSPATYPVPLCSWGDPDPARRRSWHWCGASTGSPGTSRTTGTCSWWEVNGGRAGARALATLGTLTSRERQKRRG</sequence>
<protein>
    <submittedName>
        <fullName evidence="2">Uncharacterized protein</fullName>
    </submittedName>
</protein>
<proteinExistence type="predicted"/>
<evidence type="ECO:0000313" key="2">
    <source>
        <dbReference type="EMBL" id="UWM54680.1"/>
    </source>
</evidence>
<organism evidence="2 3">
    <name type="scientific">Salinirubellus salinus</name>
    <dbReference type="NCBI Taxonomy" id="1364945"/>
    <lineage>
        <taxon>Archaea</taxon>
        <taxon>Methanobacteriati</taxon>
        <taxon>Methanobacteriota</taxon>
        <taxon>Stenosarchaea group</taxon>
        <taxon>Halobacteria</taxon>
        <taxon>Halobacteriales</taxon>
        <taxon>Natronomonadaceae</taxon>
        <taxon>Salinirubellus</taxon>
    </lineage>
</organism>
<dbReference type="RefSeq" id="WP_260593704.1">
    <property type="nucleotide sequence ID" value="NZ_CP104003.1"/>
</dbReference>